<dbReference type="PANTHER" id="PTHR24120:SF4">
    <property type="entry name" value="GH07239P"/>
    <property type="match status" value="1"/>
</dbReference>
<protein>
    <submittedName>
        <fullName evidence="4">Ankyrin repeat protein 1</fullName>
    </submittedName>
</protein>
<evidence type="ECO:0000313" key="5">
    <source>
        <dbReference type="Proteomes" id="UP000315496"/>
    </source>
</evidence>
<evidence type="ECO:0000256" key="2">
    <source>
        <dbReference type="SAM" id="Coils"/>
    </source>
</evidence>
<name>A0A4Z1T835_GIAMU</name>
<dbReference type="PROSITE" id="PS50088">
    <property type="entry name" value="ANK_REPEAT"/>
    <property type="match status" value="1"/>
</dbReference>
<feature type="compositionally biased region" description="Polar residues" evidence="3">
    <location>
        <begin position="480"/>
        <end position="500"/>
    </location>
</feature>
<feature type="region of interest" description="Disordered" evidence="3">
    <location>
        <begin position="251"/>
        <end position="277"/>
    </location>
</feature>
<feature type="coiled-coil region" evidence="2">
    <location>
        <begin position="785"/>
        <end position="841"/>
    </location>
</feature>
<dbReference type="PANTHER" id="PTHR24120">
    <property type="entry name" value="GH07239P"/>
    <property type="match status" value="1"/>
</dbReference>
<dbReference type="OrthoDB" id="1916412at2759"/>
<feature type="compositionally biased region" description="Low complexity" evidence="3">
    <location>
        <begin position="361"/>
        <end position="371"/>
    </location>
</feature>
<dbReference type="SUPFAM" id="SSF48403">
    <property type="entry name" value="Ankyrin repeat"/>
    <property type="match status" value="2"/>
</dbReference>
<keyword evidence="1" id="KW-0040">ANK repeat</keyword>
<evidence type="ECO:0000256" key="3">
    <source>
        <dbReference type="SAM" id="MobiDB-lite"/>
    </source>
</evidence>
<feature type="repeat" description="ANK" evidence="1">
    <location>
        <begin position="1319"/>
        <end position="1341"/>
    </location>
</feature>
<gene>
    <name evidence="4" type="ORF">GMRT_13790</name>
</gene>
<feature type="region of interest" description="Disordered" evidence="3">
    <location>
        <begin position="192"/>
        <end position="226"/>
    </location>
</feature>
<comment type="caution">
    <text evidence="4">The sequence shown here is derived from an EMBL/GenBank/DDBJ whole genome shotgun (WGS) entry which is preliminary data.</text>
</comment>
<reference evidence="4 5" key="1">
    <citation type="submission" date="2019-05" db="EMBL/GenBank/DDBJ databases">
        <title>The compact genome of Giardia muris reveals important steps in the evolution of intestinal protozoan parasites.</title>
        <authorList>
            <person name="Xu F."/>
            <person name="Jimenez-Gonzalez A."/>
            <person name="Einarsson E."/>
            <person name="Astvaldsson A."/>
            <person name="Peirasmaki D."/>
            <person name="Eckmann L."/>
            <person name="Andersson J.O."/>
            <person name="Svard S.G."/>
            <person name="Jerlstrom-Hultqvist J."/>
        </authorList>
    </citation>
    <scope>NUCLEOTIDE SEQUENCE [LARGE SCALE GENOMIC DNA]</scope>
    <source>
        <strain evidence="4 5">Roberts-Thomson</strain>
    </source>
</reference>
<keyword evidence="2" id="KW-0175">Coiled coil</keyword>
<evidence type="ECO:0000313" key="4">
    <source>
        <dbReference type="EMBL" id="TNJ28739.1"/>
    </source>
</evidence>
<dbReference type="PROSITE" id="PS50297">
    <property type="entry name" value="ANK_REP_REGION"/>
    <property type="match status" value="1"/>
</dbReference>
<dbReference type="Proteomes" id="UP000315496">
    <property type="component" value="Chromosome 2"/>
</dbReference>
<dbReference type="Gene3D" id="1.25.40.20">
    <property type="entry name" value="Ankyrin repeat-containing domain"/>
    <property type="match status" value="3"/>
</dbReference>
<dbReference type="Pfam" id="PF12796">
    <property type="entry name" value="Ank_2"/>
    <property type="match status" value="2"/>
</dbReference>
<accession>A0A4Z1T835</accession>
<organism evidence="4 5">
    <name type="scientific">Giardia muris</name>
    <dbReference type="NCBI Taxonomy" id="5742"/>
    <lineage>
        <taxon>Eukaryota</taxon>
        <taxon>Metamonada</taxon>
        <taxon>Diplomonadida</taxon>
        <taxon>Hexamitidae</taxon>
        <taxon>Giardiinae</taxon>
        <taxon>Giardia</taxon>
    </lineage>
</organism>
<keyword evidence="5" id="KW-1185">Reference proteome</keyword>
<evidence type="ECO:0000256" key="1">
    <source>
        <dbReference type="PROSITE-ProRule" id="PRU00023"/>
    </source>
</evidence>
<feature type="region of interest" description="Disordered" evidence="3">
    <location>
        <begin position="402"/>
        <end position="429"/>
    </location>
</feature>
<feature type="region of interest" description="Disordered" evidence="3">
    <location>
        <begin position="354"/>
        <end position="377"/>
    </location>
</feature>
<sequence length="1441" mass="156913">MSPPSAWFDAVEERNYAAVRRMAAQFAGTRDANGLTALMHAARADDSEMVSLLADYESGLLDPHGETALIQACSRDSKDAAHLLVELEGDIRKKDAGSTPLIVAVANNAVRTIPLLLNTYGNEVDASGYTALDFAAYRDDKPMVDLLLRSNRFSISDVTRASKIAMDCGHKGLHDSLEVSIHALSINARGAVPPSTLANKRPGSAHRLSGRRNSESQGFQALGGLSTGRVTQNEIDSLSTHDNLADLMRFSTQSPVNKNPVGRQRRPSSATKPLDDSMYTHGYASATLLSAASQAIRDPILGSVIPPLSDMGTIYARNRRMSHSTAGGGTPSHRGSADFQTRELEGMSTPSAAVVNRMRATSNRSSTSVERSSSREHRLSNALSMNMLFAANMATAALHHGPHESLGRLEEEDTLGRRGSTSADDIRDAMNKVTSGVSKPGIAYATAQSALPDNSAMFSLSGIAEEAQPPLPEQSHVKSAETNVPKVSNLDTIPNVQSPEMDQPTEGTRLASKVSPAKEVPISIAPDASPSENQEQRSPYLSGDYEVSERISQKVLDDLHAVAESQRVRADGTQLRLKDFAEETCTKFGVLLNLHSQIMKELSIGGHAVCWTDGTNEGCRRSLAGLRFIEDLHDRFIIACGSFVDVLGNYSPEYSRRLADELRKNSGFTQYPTSFELVYKKPVCNDNLTQTSPDAITIHVGIQTMNAICFEEGTAITPPLTPVSRARGTSPLPERQQELCTEGTMTDPLPPPRDPNFDRVVVELETARAELTVALDQIDVQGALRLAMEDDIGRLQGELARMERSYASLQKAGDLQSEEFQRQLSQQEVKHIEEIEELKRDFKNKSATAIETASALAVSNAQEEFENHLASELRAQAEAHTATLAAVQDEALNLREQLAALHEDHQQLNEQFRYTCDQLEVVMLERDSNRDTFTKANAELSERIADLEGQLSSTATEKDKRIADLEGQLSSTATEKDKRIADLEGQLSIKEVEIANVAAEAEDARQRAIESEKALTVAGEQLTMQANDIATLQTEVVKLTSDKNYLEAELRTALTISIAPLQDPVRSLSTSGDEKEVPDSAEMRKKVDVDENGNTVIMQNIAKIAAIDPYTVSEQGTTQRVRTDELTEEEAAQVAALRKGIEDNLEDCTKIFNDEGYTALMLATKHNNAALVELLIPYEAGMKYNPMTTGMDASAMTSTITSTITSATSLTSANANTIAARTLSATRIALDQYNLELAKILLKAEKYDVKYANRNDKRRTELIAAAEVGNIVRVYAYQRYQQCLTNEKGKTGLMFAAENGHAAVVRLLRDKEGGMKMPNGVTALMLAAEHGHIKCVELLMKERRIVSKEGNTALMYAVRGNYLDCVRSLLSEAGLTPEGKPNALILAAHAGYTEIAKAIYEAHPDEASVRAVLTEGAEPMTAREIASEMGFTELAEALEAH</sequence>
<feature type="region of interest" description="Disordered" evidence="3">
    <location>
        <begin position="467"/>
        <end position="541"/>
    </location>
</feature>
<feature type="compositionally biased region" description="Polar residues" evidence="3">
    <location>
        <begin position="530"/>
        <end position="539"/>
    </location>
</feature>
<proteinExistence type="predicted"/>
<dbReference type="EMBL" id="VDLU01000002">
    <property type="protein sequence ID" value="TNJ28739.1"/>
    <property type="molecule type" value="Genomic_DNA"/>
</dbReference>
<dbReference type="InterPro" id="IPR002110">
    <property type="entry name" value="Ankyrin_rpt"/>
</dbReference>
<dbReference type="SMART" id="SM00248">
    <property type="entry name" value="ANK"/>
    <property type="match status" value="9"/>
</dbReference>
<dbReference type="InterPro" id="IPR036770">
    <property type="entry name" value="Ankyrin_rpt-contain_sf"/>
</dbReference>
<feature type="coiled-coil region" evidence="2">
    <location>
        <begin position="870"/>
        <end position="1049"/>
    </location>
</feature>
<dbReference type="VEuPathDB" id="GiardiaDB:GMRT_13790"/>